<evidence type="ECO:0000313" key="2">
    <source>
        <dbReference type="EMBL" id="KAK8045210.1"/>
    </source>
</evidence>
<sequence>MQRGSSKLLQVEQQRLHQRNWSISISRGVLYGTVGIYRRLDVVPVRVNIHRHVAVCAGKESRSRGAGVAAAATILVLDHDRCVALVSCSSSARATIVVAGKVDDLMLLLVTLRLKANIVRIIIRSIFVDAFRLVTYIHLIKTVVDAIESSIILWVLTIITVITQGAACIGLGVIAIIVVVIHVDINAAIIGVVVHVDINTAVIIASTINR</sequence>
<comment type="caution">
    <text evidence="2">The sequence shown here is derived from an EMBL/GenBank/DDBJ whole genome shotgun (WGS) entry which is preliminary data.</text>
</comment>
<keyword evidence="1" id="KW-1133">Transmembrane helix</keyword>
<keyword evidence="1" id="KW-0812">Transmembrane</keyword>
<gene>
    <name evidence="2" type="ORF">PG993_005234</name>
</gene>
<reference evidence="2 3" key="1">
    <citation type="submission" date="2023-01" db="EMBL/GenBank/DDBJ databases">
        <title>Analysis of 21 Apiospora genomes using comparative genomics revels a genus with tremendous synthesis potential of carbohydrate active enzymes and secondary metabolites.</title>
        <authorList>
            <person name="Sorensen T."/>
        </authorList>
    </citation>
    <scope>NUCLEOTIDE SEQUENCE [LARGE SCALE GENOMIC DNA]</scope>
    <source>
        <strain evidence="2 3">CBS 33761</strain>
    </source>
</reference>
<feature type="transmembrane region" description="Helical" evidence="1">
    <location>
        <begin position="121"/>
        <end position="139"/>
    </location>
</feature>
<evidence type="ECO:0000313" key="3">
    <source>
        <dbReference type="Proteomes" id="UP001444661"/>
    </source>
</evidence>
<organism evidence="2 3">
    <name type="scientific">Apiospora rasikravindrae</name>
    <dbReference type="NCBI Taxonomy" id="990691"/>
    <lineage>
        <taxon>Eukaryota</taxon>
        <taxon>Fungi</taxon>
        <taxon>Dikarya</taxon>
        <taxon>Ascomycota</taxon>
        <taxon>Pezizomycotina</taxon>
        <taxon>Sordariomycetes</taxon>
        <taxon>Xylariomycetidae</taxon>
        <taxon>Amphisphaeriales</taxon>
        <taxon>Apiosporaceae</taxon>
        <taxon>Apiospora</taxon>
    </lineage>
</organism>
<dbReference type="EMBL" id="JAQQWK010000003">
    <property type="protein sequence ID" value="KAK8045210.1"/>
    <property type="molecule type" value="Genomic_DNA"/>
</dbReference>
<feature type="transmembrane region" description="Helical" evidence="1">
    <location>
        <begin position="151"/>
        <end position="181"/>
    </location>
</feature>
<feature type="transmembrane region" description="Helical" evidence="1">
    <location>
        <begin position="188"/>
        <end position="208"/>
    </location>
</feature>
<evidence type="ECO:0000256" key="1">
    <source>
        <dbReference type="SAM" id="Phobius"/>
    </source>
</evidence>
<accession>A0ABR1TF09</accession>
<keyword evidence="1" id="KW-0472">Membrane</keyword>
<keyword evidence="3" id="KW-1185">Reference proteome</keyword>
<protein>
    <submittedName>
        <fullName evidence="2">Uncharacterized protein</fullName>
    </submittedName>
</protein>
<name>A0ABR1TF09_9PEZI</name>
<proteinExistence type="predicted"/>
<dbReference type="Proteomes" id="UP001444661">
    <property type="component" value="Unassembled WGS sequence"/>
</dbReference>